<dbReference type="AlphaFoldDB" id="K6GA18"/>
<protein>
    <submittedName>
        <fullName evidence="1">Uncharacterized protein</fullName>
    </submittedName>
</protein>
<evidence type="ECO:0000313" key="1">
    <source>
        <dbReference type="EMBL" id="EKO37939.1"/>
    </source>
</evidence>
<proteinExistence type="predicted"/>
<organism evidence="1 2">
    <name type="scientific">Solidesulfovibrio magneticus str. Maddingley MBC34</name>
    <dbReference type="NCBI Taxonomy" id="1206767"/>
    <lineage>
        <taxon>Bacteria</taxon>
        <taxon>Pseudomonadati</taxon>
        <taxon>Thermodesulfobacteriota</taxon>
        <taxon>Desulfovibrionia</taxon>
        <taxon>Desulfovibrionales</taxon>
        <taxon>Desulfovibrionaceae</taxon>
        <taxon>Solidesulfovibrio</taxon>
    </lineage>
</organism>
<evidence type="ECO:0000313" key="2">
    <source>
        <dbReference type="Proteomes" id="UP000006272"/>
    </source>
</evidence>
<reference evidence="1 2" key="1">
    <citation type="submission" date="2012-07" db="EMBL/GenBank/DDBJ databases">
        <title>Draft genome sequence of Desulfovibrio magneticus str. Maddingley MBC34 obtained from a metagenomic sequence of a methanogenic enrichment isolated from coal-seam formation water in Victoria, Australia.</title>
        <authorList>
            <person name="Greenfield P."/>
            <person name="Hendry P."/>
            <person name="Li D."/>
            <person name="Rosewarne C.P."/>
            <person name="Tran-Dinh N."/>
            <person name="Elbourne L.D.H."/>
            <person name="Paulsen I.T."/>
            <person name="Midgley D.J."/>
        </authorList>
    </citation>
    <scope>NUCLEOTIDE SEQUENCE [LARGE SCALE GENOMIC DNA]</scope>
    <source>
        <strain evidence="2">Maddingley MBC34</strain>
    </source>
</reference>
<dbReference type="PATRIC" id="fig|1206767.3.peg.3306"/>
<comment type="caution">
    <text evidence="1">The sequence shown here is derived from an EMBL/GenBank/DDBJ whole genome shotgun (WGS) entry which is preliminary data.</text>
</comment>
<gene>
    <name evidence="1" type="ORF">B193_3372</name>
</gene>
<dbReference type="EMBL" id="ALAO01000318">
    <property type="protein sequence ID" value="EKO37939.1"/>
    <property type="molecule type" value="Genomic_DNA"/>
</dbReference>
<sequence length="79" mass="8804">MTMLRDYQHDLIEDLRDPREAAEYLNAALEDGDCAVVTNALRNVIEALALPTQGEEAETLCRLKDYLGTAGLRLTISPR</sequence>
<accession>K6GA18</accession>
<name>K6GA18_9BACT</name>
<dbReference type="Proteomes" id="UP000006272">
    <property type="component" value="Unassembled WGS sequence"/>
</dbReference>